<keyword evidence="2" id="KW-1185">Reference proteome</keyword>
<proteinExistence type="predicted"/>
<organism evidence="1 2">
    <name type="scientific">Albugo candida</name>
    <dbReference type="NCBI Taxonomy" id="65357"/>
    <lineage>
        <taxon>Eukaryota</taxon>
        <taxon>Sar</taxon>
        <taxon>Stramenopiles</taxon>
        <taxon>Oomycota</taxon>
        <taxon>Peronosporomycetes</taxon>
        <taxon>Albuginales</taxon>
        <taxon>Albuginaceae</taxon>
        <taxon>Albugo</taxon>
    </lineage>
</organism>
<dbReference type="InParanoid" id="A0A024FW02"/>
<evidence type="ECO:0000313" key="1">
    <source>
        <dbReference type="EMBL" id="CCI11067.1"/>
    </source>
</evidence>
<sequence length="80" mass="9350">MRIARKKRFWLDSFAGEKETDMKLSDEAFFYRLALLIPPSDPSKALILFNTTRCGAERWQLVKEYVYYSTIAEWSCASST</sequence>
<comment type="caution">
    <text evidence="1">The sequence shown here is derived from an EMBL/GenBank/DDBJ whole genome shotgun (WGS) entry which is preliminary data.</text>
</comment>
<dbReference type="Proteomes" id="UP000053237">
    <property type="component" value="Unassembled WGS sequence"/>
</dbReference>
<name>A0A024FW02_9STRA</name>
<accession>A0A024FW02</accession>
<dbReference type="AlphaFoldDB" id="A0A024FW02"/>
<reference evidence="1 2" key="1">
    <citation type="submission" date="2012-05" db="EMBL/GenBank/DDBJ databases">
        <title>Recombination and specialization in a pathogen metapopulation.</title>
        <authorList>
            <person name="Gardiner A."/>
            <person name="Kemen E."/>
            <person name="Schultz-Larsen T."/>
            <person name="MacLean D."/>
            <person name="Van Oosterhout C."/>
            <person name="Jones J.D.G."/>
        </authorList>
    </citation>
    <scope>NUCLEOTIDE SEQUENCE [LARGE SCALE GENOMIC DNA]</scope>
    <source>
        <strain evidence="1 2">Ac Nc2</strain>
    </source>
</reference>
<protein>
    <submittedName>
        <fullName evidence="1">Uncharacterized protein</fullName>
    </submittedName>
</protein>
<evidence type="ECO:0000313" key="2">
    <source>
        <dbReference type="Proteomes" id="UP000053237"/>
    </source>
</evidence>
<dbReference type="EMBL" id="CAIX01000532">
    <property type="protein sequence ID" value="CCI11067.1"/>
    <property type="molecule type" value="Genomic_DNA"/>
</dbReference>
<gene>
    <name evidence="1" type="ORF">BN9_123140</name>
</gene>